<protein>
    <submittedName>
        <fullName evidence="3">Uncharacterized protein</fullName>
    </submittedName>
</protein>
<keyword evidence="2" id="KW-0732">Signal</keyword>
<feature type="chain" id="PRO_5031091609" evidence="2">
    <location>
        <begin position="18"/>
        <end position="249"/>
    </location>
</feature>
<organism evidence="3">
    <name type="scientific">Prymnesium polylepis</name>
    <dbReference type="NCBI Taxonomy" id="72548"/>
    <lineage>
        <taxon>Eukaryota</taxon>
        <taxon>Haptista</taxon>
        <taxon>Haptophyta</taxon>
        <taxon>Prymnesiophyceae</taxon>
        <taxon>Prymnesiales</taxon>
        <taxon>Prymnesiaceae</taxon>
        <taxon>Prymnesium</taxon>
    </lineage>
</organism>
<dbReference type="EMBL" id="HBKO01006203">
    <property type="protein sequence ID" value="CAE2197636.1"/>
    <property type="molecule type" value="Transcribed_RNA"/>
</dbReference>
<dbReference type="AlphaFoldDB" id="A0A7S4M2N9"/>
<accession>A0A7S4M2N9</accession>
<keyword evidence="1" id="KW-0472">Membrane</keyword>
<evidence type="ECO:0000313" key="3">
    <source>
        <dbReference type="EMBL" id="CAE2197636.1"/>
    </source>
</evidence>
<keyword evidence="1" id="KW-1133">Transmembrane helix</keyword>
<gene>
    <name evidence="3" type="ORF">CPOL0286_LOCUS2990</name>
</gene>
<name>A0A7S4M2N9_9EUKA</name>
<feature type="signal peptide" evidence="2">
    <location>
        <begin position="1"/>
        <end position="17"/>
    </location>
</feature>
<proteinExistence type="predicted"/>
<evidence type="ECO:0000256" key="1">
    <source>
        <dbReference type="SAM" id="Phobius"/>
    </source>
</evidence>
<evidence type="ECO:0000256" key="2">
    <source>
        <dbReference type="SAM" id="SignalP"/>
    </source>
</evidence>
<sequence>MLVRSVIIAAVVHRCLGGHGPSSPSGPCMWQQNFPPAPPVSPIAACDSCIHASDGECDDGGPGSAYSLCDTGTDCTDCGVESGSGDSGTSGRQLQDQELYTSRFRHLQTGNDGWCYVINTYTGRCGLFGTDSTCWDEAIILGQSRQVCCAINGDECCEANIGVIVGFSAGMFIVLAFITAASCYCCFKNDQCACCPCNKNNPSRRASLSSVPEGGRPSVATPVQAVPVATPVEATAVQAVQGVQIPLRV</sequence>
<keyword evidence="1" id="KW-0812">Transmembrane</keyword>
<feature type="transmembrane region" description="Helical" evidence="1">
    <location>
        <begin position="161"/>
        <end position="181"/>
    </location>
</feature>
<reference evidence="3" key="1">
    <citation type="submission" date="2021-01" db="EMBL/GenBank/DDBJ databases">
        <authorList>
            <person name="Corre E."/>
            <person name="Pelletier E."/>
            <person name="Niang G."/>
            <person name="Scheremetjew M."/>
            <person name="Finn R."/>
            <person name="Kale V."/>
            <person name="Holt S."/>
            <person name="Cochrane G."/>
            <person name="Meng A."/>
            <person name="Brown T."/>
            <person name="Cohen L."/>
        </authorList>
    </citation>
    <scope>NUCLEOTIDE SEQUENCE</scope>
    <source>
        <strain evidence="3">UIO037</strain>
    </source>
</reference>